<dbReference type="Proteomes" id="UP000050454">
    <property type="component" value="Unassembled WGS sequence"/>
</dbReference>
<evidence type="ECO:0008006" key="3">
    <source>
        <dbReference type="Google" id="ProtNLM"/>
    </source>
</evidence>
<evidence type="ECO:0000313" key="1">
    <source>
        <dbReference type="EMBL" id="KPM47122.1"/>
    </source>
</evidence>
<accession>A0A0P7B9W3</accession>
<gene>
    <name evidence="1" type="ORF">AFM12_14970</name>
</gene>
<organism evidence="1 2">
    <name type="scientific">Jiulongibacter sediminis</name>
    <dbReference type="NCBI Taxonomy" id="1605367"/>
    <lineage>
        <taxon>Bacteria</taxon>
        <taxon>Pseudomonadati</taxon>
        <taxon>Bacteroidota</taxon>
        <taxon>Cytophagia</taxon>
        <taxon>Cytophagales</taxon>
        <taxon>Leadbetterellaceae</taxon>
        <taxon>Jiulongibacter</taxon>
    </lineage>
</organism>
<dbReference type="AlphaFoldDB" id="A0A0P7B9W3"/>
<dbReference type="InterPro" id="IPR025345">
    <property type="entry name" value="DUF4249"/>
</dbReference>
<keyword evidence="2" id="KW-1185">Reference proteome</keyword>
<comment type="caution">
    <text evidence="1">The sequence shown here is derived from an EMBL/GenBank/DDBJ whole genome shotgun (WGS) entry which is preliminary data.</text>
</comment>
<sequence>MTLFFSCVDTYDVRISGSKKYLIVEGTITNVSDERQRVKIFETDDQSEYVSTQFSKTIFSPDSEALPIQGAEVKILENGSTSWNLTETEPGIYDMPQTFFANVGHTYQLQIKMPDGRNYESSVEEMLPVADIENFEVRLNLEGIQTPRLYNIRIPTQDFYLDFKDPAGEQNFYSWSWTDYEIQKICHTCKQGRYYTEDGTASSEGDCVIDSNLHPNTLYDYECSGFCWEIFPGEDIQIFSDVFTDGQLQTKKPIAQVPALQKNTSLVVIQQKSLTPGAFRYLKLIEDQSVNSGSLADTPPAPIKSNVLNINKPEELVLGYFTASGVKELRHMLSRADVPGVLPDHLFAALNNRDPILEPESEVRTFIPLAVCRASENRTPIAPRNWQFGQ</sequence>
<evidence type="ECO:0000313" key="2">
    <source>
        <dbReference type="Proteomes" id="UP000050454"/>
    </source>
</evidence>
<reference evidence="1 2" key="1">
    <citation type="submission" date="2015-07" db="EMBL/GenBank/DDBJ databases">
        <title>The draft genome sequence of Leadbetterella sp. JN14-9.</title>
        <authorList>
            <person name="Liu Y."/>
            <person name="Du J."/>
            <person name="Shao Z."/>
        </authorList>
    </citation>
    <scope>NUCLEOTIDE SEQUENCE [LARGE SCALE GENOMIC DNA]</scope>
    <source>
        <strain evidence="1 2">JN14-9</strain>
    </source>
</reference>
<protein>
    <recommendedName>
        <fullName evidence="3">DUF4249 domain-containing protein</fullName>
    </recommendedName>
</protein>
<dbReference type="EMBL" id="LGTQ01000012">
    <property type="protein sequence ID" value="KPM47122.1"/>
    <property type="molecule type" value="Genomic_DNA"/>
</dbReference>
<proteinExistence type="predicted"/>
<dbReference type="Pfam" id="PF14054">
    <property type="entry name" value="DUF4249"/>
    <property type="match status" value="1"/>
</dbReference>
<name>A0A0P7B9W3_9BACT</name>
<dbReference type="STRING" id="1605367.AFM12_14970"/>